<organism evidence="2">
    <name type="scientific">Rhodopseudomonas palustris (strain BisA53)</name>
    <dbReference type="NCBI Taxonomy" id="316055"/>
    <lineage>
        <taxon>Bacteria</taxon>
        <taxon>Pseudomonadati</taxon>
        <taxon>Pseudomonadota</taxon>
        <taxon>Alphaproteobacteria</taxon>
        <taxon>Hyphomicrobiales</taxon>
        <taxon>Nitrobacteraceae</taxon>
        <taxon>Rhodopseudomonas</taxon>
    </lineage>
</organism>
<dbReference type="STRING" id="316055.RPE_1582"/>
<sequence>MLDQISLTAWQDLATRAAEPNGYNLPEWVLAANGADANVRALTATGDDATLIGVVPVLPLWRTHRIPLPVLVTADPFRSLDTPLLDRDRAEQAAARLMAQAREAGAHALLLRYVVLDGLAAQAFTSAADQQGLRPRLLQDWKRAFLDARADGDATPTGLSAKKLKELRRLRHRLAEHGEVSFAVARERDEVARAFDQFLTLEASGWKGQRGTALQQQPELADRLRRAALSLAAQGRCEIITLCAGPTPVAAGVVLRHLDRAFFFKLGIDEAFARFSPGVQLTLELTTHLRADPQIASADSTAKPGHPMIDPIWRERITIGDLLIPLRGNDPLLPLIEASLHGHAKARALALRLLRR</sequence>
<dbReference type="eggNOG" id="COG5653">
    <property type="taxonomic scope" value="Bacteria"/>
</dbReference>
<evidence type="ECO:0000313" key="2">
    <source>
        <dbReference type="EMBL" id="ABJ05531.1"/>
    </source>
</evidence>
<dbReference type="EMBL" id="CP000463">
    <property type="protein sequence ID" value="ABJ05531.1"/>
    <property type="molecule type" value="Genomic_DNA"/>
</dbReference>
<evidence type="ECO:0000259" key="1">
    <source>
        <dbReference type="Pfam" id="PF13480"/>
    </source>
</evidence>
<dbReference type="SUPFAM" id="SSF55729">
    <property type="entry name" value="Acyl-CoA N-acyltransferases (Nat)"/>
    <property type="match status" value="1"/>
</dbReference>
<dbReference type="AlphaFoldDB" id="Q07RA3"/>
<dbReference type="InterPro" id="IPR016181">
    <property type="entry name" value="Acyl_CoA_acyltransferase"/>
</dbReference>
<protein>
    <recommendedName>
        <fullName evidence="1">BioF2-like acetyltransferase domain-containing protein</fullName>
    </recommendedName>
</protein>
<dbReference type="InterPro" id="IPR038740">
    <property type="entry name" value="BioF2-like_GNAT_dom"/>
</dbReference>
<accession>Q07RA3</accession>
<gene>
    <name evidence="2" type="ordered locus">RPE_1582</name>
</gene>
<dbReference type="KEGG" id="rpe:RPE_1582"/>
<feature type="domain" description="BioF2-like acetyltransferase" evidence="1">
    <location>
        <begin position="162"/>
        <end position="292"/>
    </location>
</feature>
<dbReference type="HOGENOM" id="CLU_051159_1_0_5"/>
<reference evidence="2" key="1">
    <citation type="submission" date="2006-09" db="EMBL/GenBank/DDBJ databases">
        <title>Complete sequence of Rhodopseudomonas palustris BisA53.</title>
        <authorList>
            <consortium name="US DOE Joint Genome Institute"/>
            <person name="Copeland A."/>
            <person name="Lucas S."/>
            <person name="Lapidus A."/>
            <person name="Barry K."/>
            <person name="Detter J.C."/>
            <person name="Glavina del Rio T."/>
            <person name="Hammon N."/>
            <person name="Israni S."/>
            <person name="Dalin E."/>
            <person name="Tice H."/>
            <person name="Pitluck S."/>
            <person name="Chain P."/>
            <person name="Malfatti S."/>
            <person name="Shin M."/>
            <person name="Vergez L."/>
            <person name="Schmutz J."/>
            <person name="Larimer F."/>
            <person name="Land M."/>
            <person name="Hauser L."/>
            <person name="Pelletier D.A."/>
            <person name="Kyrpides N."/>
            <person name="Kim E."/>
            <person name="Harwood C.S."/>
            <person name="Oda Y."/>
            <person name="Richardson P."/>
        </authorList>
    </citation>
    <scope>NUCLEOTIDE SEQUENCE [LARGE SCALE GENOMIC DNA]</scope>
    <source>
        <strain evidence="2">BisA53</strain>
    </source>
</reference>
<dbReference type="Pfam" id="PF13480">
    <property type="entry name" value="Acetyltransf_6"/>
    <property type="match status" value="1"/>
</dbReference>
<name>Q07RA3_RHOP5</name>
<proteinExistence type="predicted"/>